<sequence>MADLDNKGGDNMSLKVKIDGQDSFEIAKDCVKKVMFKTDIPLDSNARTKDVGSTLEISGKILVATDGDPFDSTRKLALWSMVPAENSAAYRQVTIEVINAGIVERKYSFPRAFVIDYKEDYGNTDGIGTFTIIIKQKKDKLDQIAIDGGYTGA</sequence>
<proteinExistence type="predicted"/>
<name>A0A318EPB5_9FIRM</name>
<evidence type="ECO:0000313" key="1">
    <source>
        <dbReference type="EMBL" id="PXV86917.1"/>
    </source>
</evidence>
<evidence type="ECO:0008006" key="3">
    <source>
        <dbReference type="Google" id="ProtNLM"/>
    </source>
</evidence>
<evidence type="ECO:0000313" key="2">
    <source>
        <dbReference type="Proteomes" id="UP000247523"/>
    </source>
</evidence>
<dbReference type="Proteomes" id="UP000247523">
    <property type="component" value="Unassembled WGS sequence"/>
</dbReference>
<organism evidence="1 2">
    <name type="scientific">Lachnotalea glycerini</name>
    <dbReference type="NCBI Taxonomy" id="1763509"/>
    <lineage>
        <taxon>Bacteria</taxon>
        <taxon>Bacillati</taxon>
        <taxon>Bacillota</taxon>
        <taxon>Clostridia</taxon>
        <taxon>Lachnospirales</taxon>
        <taxon>Lachnospiraceae</taxon>
        <taxon>Lachnotalea</taxon>
    </lineage>
</organism>
<dbReference type="EMBL" id="QICS01000011">
    <property type="protein sequence ID" value="PXV86917.1"/>
    <property type="molecule type" value="Genomic_DNA"/>
</dbReference>
<accession>A0A318EPB5</accession>
<protein>
    <recommendedName>
        <fullName evidence="3">Membrane-associated protease 1</fullName>
    </recommendedName>
</protein>
<dbReference type="AlphaFoldDB" id="A0A318EPB5"/>
<gene>
    <name evidence="1" type="ORF">C8E03_111117</name>
</gene>
<reference evidence="1 2" key="1">
    <citation type="submission" date="2018-05" db="EMBL/GenBank/DDBJ databases">
        <title>Genomic Encyclopedia of Type Strains, Phase IV (KMG-IV): sequencing the most valuable type-strain genomes for metagenomic binning, comparative biology and taxonomic classification.</title>
        <authorList>
            <person name="Goeker M."/>
        </authorList>
    </citation>
    <scope>NUCLEOTIDE SEQUENCE [LARGE SCALE GENOMIC DNA]</scope>
    <source>
        <strain evidence="1 2">DSM 28816</strain>
    </source>
</reference>
<comment type="caution">
    <text evidence="1">The sequence shown here is derived from an EMBL/GenBank/DDBJ whole genome shotgun (WGS) entry which is preliminary data.</text>
</comment>